<evidence type="ECO:0000313" key="1">
    <source>
        <dbReference type="EMBL" id="KAK1463015.1"/>
    </source>
</evidence>
<evidence type="ECO:0000313" key="2">
    <source>
        <dbReference type="Proteomes" id="UP001239213"/>
    </source>
</evidence>
<comment type="caution">
    <text evidence="1">The sequence shown here is derived from an EMBL/GenBank/DDBJ whole genome shotgun (WGS) entry which is preliminary data.</text>
</comment>
<reference evidence="1" key="1">
    <citation type="submission" date="2016-11" db="EMBL/GenBank/DDBJ databases">
        <title>The genome sequence of Colletotrichum cuscutae.</title>
        <authorList>
            <person name="Baroncelli R."/>
        </authorList>
    </citation>
    <scope>NUCLEOTIDE SEQUENCE</scope>
    <source>
        <strain evidence="1">IMI 304802</strain>
    </source>
</reference>
<keyword evidence="2" id="KW-1185">Reference proteome</keyword>
<dbReference type="AlphaFoldDB" id="A0AAI9XWU8"/>
<gene>
    <name evidence="1" type="ORF">CCUS01_08420</name>
</gene>
<accession>A0AAI9XWU8</accession>
<dbReference type="EMBL" id="MPDP01000268">
    <property type="protein sequence ID" value="KAK1463015.1"/>
    <property type="molecule type" value="Genomic_DNA"/>
</dbReference>
<name>A0AAI9XWU8_9PEZI</name>
<protein>
    <submittedName>
        <fullName evidence="1">Uncharacterized protein</fullName>
    </submittedName>
</protein>
<organism evidence="1 2">
    <name type="scientific">Colletotrichum cuscutae</name>
    <dbReference type="NCBI Taxonomy" id="1209917"/>
    <lineage>
        <taxon>Eukaryota</taxon>
        <taxon>Fungi</taxon>
        <taxon>Dikarya</taxon>
        <taxon>Ascomycota</taxon>
        <taxon>Pezizomycotina</taxon>
        <taxon>Sordariomycetes</taxon>
        <taxon>Hypocreomycetidae</taxon>
        <taxon>Glomerellales</taxon>
        <taxon>Glomerellaceae</taxon>
        <taxon>Colletotrichum</taxon>
        <taxon>Colletotrichum acutatum species complex</taxon>
    </lineage>
</organism>
<proteinExistence type="predicted"/>
<sequence>MIGGILRPKMPDGDTAASTLARPRYCIPVTTSTPQTWTTTVVQYYWAGLRSPIQSRSLQNQQQGTVTRLLDLETRIADALPHPVTQSPQY</sequence>
<dbReference type="Proteomes" id="UP001239213">
    <property type="component" value="Unassembled WGS sequence"/>
</dbReference>